<feature type="region of interest" description="Disordered" evidence="2">
    <location>
        <begin position="166"/>
        <end position="194"/>
    </location>
</feature>
<dbReference type="InterPro" id="IPR001623">
    <property type="entry name" value="DnaJ_domain"/>
</dbReference>
<evidence type="ECO:0000313" key="4">
    <source>
        <dbReference type="EMBL" id="KAK4044478.1"/>
    </source>
</evidence>
<dbReference type="Gene3D" id="1.10.287.110">
    <property type="entry name" value="DnaJ domain"/>
    <property type="match status" value="1"/>
</dbReference>
<dbReference type="EMBL" id="MU854318">
    <property type="protein sequence ID" value="KAK4044478.1"/>
    <property type="molecule type" value="Genomic_DNA"/>
</dbReference>
<organism evidence="4 5">
    <name type="scientific">Parachaetomium inaequale</name>
    <dbReference type="NCBI Taxonomy" id="2588326"/>
    <lineage>
        <taxon>Eukaryota</taxon>
        <taxon>Fungi</taxon>
        <taxon>Dikarya</taxon>
        <taxon>Ascomycota</taxon>
        <taxon>Pezizomycotina</taxon>
        <taxon>Sordariomycetes</taxon>
        <taxon>Sordariomycetidae</taxon>
        <taxon>Sordariales</taxon>
        <taxon>Chaetomiaceae</taxon>
        <taxon>Parachaetomium</taxon>
    </lineage>
</organism>
<keyword evidence="5" id="KW-1185">Reference proteome</keyword>
<evidence type="ECO:0000259" key="3">
    <source>
        <dbReference type="PROSITE" id="PS50076"/>
    </source>
</evidence>
<comment type="caution">
    <text evidence="4">The sequence shown here is derived from an EMBL/GenBank/DDBJ whole genome shotgun (WGS) entry which is preliminary data.</text>
</comment>
<proteinExistence type="predicted"/>
<evidence type="ECO:0000256" key="2">
    <source>
        <dbReference type="SAM" id="MobiDB-lite"/>
    </source>
</evidence>
<dbReference type="PANTHER" id="PTHR44157">
    <property type="entry name" value="DNAJ HOMOLOG SUBFAMILY C MEMBER 11"/>
    <property type="match status" value="1"/>
</dbReference>
<protein>
    <recommendedName>
        <fullName evidence="3">J domain-containing protein</fullName>
    </recommendedName>
</protein>
<dbReference type="SUPFAM" id="SSF46565">
    <property type="entry name" value="Chaperone J-domain"/>
    <property type="match status" value="1"/>
</dbReference>
<dbReference type="AlphaFoldDB" id="A0AAN6PNV5"/>
<keyword evidence="1" id="KW-0143">Chaperone</keyword>
<dbReference type="Pfam" id="PF11875">
    <property type="entry name" value="DnaJ-like_C11_C"/>
    <property type="match status" value="1"/>
</dbReference>
<evidence type="ECO:0000256" key="1">
    <source>
        <dbReference type="ARBA" id="ARBA00023186"/>
    </source>
</evidence>
<feature type="domain" description="J" evidence="3">
    <location>
        <begin position="99"/>
        <end position="168"/>
    </location>
</feature>
<dbReference type="InterPro" id="IPR024586">
    <property type="entry name" value="DnaJ-like_C11_C"/>
</dbReference>
<dbReference type="GO" id="GO:0042407">
    <property type="term" value="P:cristae formation"/>
    <property type="evidence" value="ECO:0007669"/>
    <property type="project" value="TreeGrafter"/>
</dbReference>
<dbReference type="InterPro" id="IPR052243">
    <property type="entry name" value="Mito_inner_membrane_organizer"/>
</dbReference>
<dbReference type="PROSITE" id="PS50076">
    <property type="entry name" value="DNAJ_2"/>
    <property type="match status" value="1"/>
</dbReference>
<reference evidence="5" key="1">
    <citation type="journal article" date="2023" name="Mol. Phylogenet. Evol.">
        <title>Genome-scale phylogeny and comparative genomics of the fungal order Sordariales.</title>
        <authorList>
            <person name="Hensen N."/>
            <person name="Bonometti L."/>
            <person name="Westerberg I."/>
            <person name="Brannstrom I.O."/>
            <person name="Guillou S."/>
            <person name="Cros-Aarteil S."/>
            <person name="Calhoun S."/>
            <person name="Haridas S."/>
            <person name="Kuo A."/>
            <person name="Mondo S."/>
            <person name="Pangilinan J."/>
            <person name="Riley R."/>
            <person name="LaButti K."/>
            <person name="Andreopoulos B."/>
            <person name="Lipzen A."/>
            <person name="Chen C."/>
            <person name="Yan M."/>
            <person name="Daum C."/>
            <person name="Ng V."/>
            <person name="Clum A."/>
            <person name="Steindorff A."/>
            <person name="Ohm R.A."/>
            <person name="Martin F."/>
            <person name="Silar P."/>
            <person name="Natvig D.O."/>
            <person name="Lalanne C."/>
            <person name="Gautier V."/>
            <person name="Ament-Velasquez S.L."/>
            <person name="Kruys A."/>
            <person name="Hutchinson M.I."/>
            <person name="Powell A.J."/>
            <person name="Barry K."/>
            <person name="Miller A.N."/>
            <person name="Grigoriev I.V."/>
            <person name="Debuchy R."/>
            <person name="Gladieux P."/>
            <person name="Hiltunen Thoren M."/>
            <person name="Johannesson H."/>
        </authorList>
    </citation>
    <scope>NUCLEOTIDE SEQUENCE [LARGE SCALE GENOMIC DNA]</scope>
    <source>
        <strain evidence="5">CBS 284.82</strain>
    </source>
</reference>
<dbReference type="InterPro" id="IPR036869">
    <property type="entry name" value="J_dom_sf"/>
</dbReference>
<dbReference type="GO" id="GO:0005739">
    <property type="term" value="C:mitochondrion"/>
    <property type="evidence" value="ECO:0007669"/>
    <property type="project" value="GOC"/>
</dbReference>
<accession>A0AAN6PNV5</accession>
<dbReference type="PANTHER" id="PTHR44157:SF1">
    <property type="entry name" value="DNAJ HOMOLOG SUBFAMILY C MEMBER 11"/>
    <property type="match status" value="1"/>
</dbReference>
<evidence type="ECO:0000313" key="5">
    <source>
        <dbReference type="Proteomes" id="UP001303115"/>
    </source>
</evidence>
<sequence>MALGSRRVPSAALDDGASIRSRAYYNSSHPLQPADSRYSLRDQFAATRREYEFGFDDASSVLERSTLASEAVRGDEFDDTVVDGAQPSALSDGSTASRDCYELLCLPRGADLSPDQVRGAAQRLTQVLAVDKQPPRLQSSAAFYLGLAQAAFETLVDPSRRLGYDLSGASENDSDSDEATIDDALPGPGNSGGYDSRLQEQYLLLTQRESRAVTELGLRVDATSLLAPQRGSRRQASGLEVLDLSLRKSATASAPALRKPIEKAIMFAQGMVNRNTQAAEAAHPVRLADPTVTITGSTHGLLDEPFRLAPLLVDRYQPAGPSIHGRRRMEQLLASRFLPLLSLNLRQELFWQTEPPPRALPDLVIEQELELLPHPSTTTRIGYSIDLSGGDGPLNVEVSARKLLTRRSDLSPSLGLAVHQRIGPGTAFLVADGGDWNLRTSKECRELSQFSKVSGSLAPMVDAFRNPPTVEIGYAFGRHDLGMQSGQAFTKPSERGLSGLDSDLDEHKPSSWTVSTGFAPGIAATYLRYGRDLFTSSIPTKPKPSSRHQKKTGLRAEAELAGTTQRDFFLAFRALKRIGRFSKAGLEIGLSPSNLHLSLYWSRLGQRISLPFLVTSTTTTRTRFTTRLLFWTTVFPFAALAAWELYRQKSQSQSQSQSQRRAFSTTKAALYKEKQLQAYIARRRAEADELTVVLATGVEPRQAGQRTRGGLMVVSAKYGVRDAPPDESRLLGFWDPAPGRTKVLRVRYLWRGEEREVEVWGRGELRLP</sequence>
<feature type="compositionally biased region" description="Acidic residues" evidence="2">
    <location>
        <begin position="172"/>
        <end position="181"/>
    </location>
</feature>
<gene>
    <name evidence="4" type="ORF">C8A01DRAFT_42662</name>
</gene>
<name>A0AAN6PNV5_9PEZI</name>
<dbReference type="Proteomes" id="UP001303115">
    <property type="component" value="Unassembled WGS sequence"/>
</dbReference>